<gene>
    <name evidence="2" type="ORF">AWC19_14590</name>
</gene>
<evidence type="ECO:0000313" key="2">
    <source>
        <dbReference type="EMBL" id="ORW20979.1"/>
    </source>
</evidence>
<feature type="domain" description="Amidohydrolase-related" evidence="1">
    <location>
        <begin position="95"/>
        <end position="146"/>
    </location>
</feature>
<dbReference type="Gene3D" id="3.20.20.140">
    <property type="entry name" value="Metal-dependent hydrolases"/>
    <property type="match status" value="1"/>
</dbReference>
<dbReference type="Proteomes" id="UP000193529">
    <property type="component" value="Unassembled WGS sequence"/>
</dbReference>
<accession>A0A1X1ZCA3</accession>
<dbReference type="SUPFAM" id="SSF51556">
    <property type="entry name" value="Metallo-dependent hydrolases"/>
    <property type="match status" value="1"/>
</dbReference>
<dbReference type="InterPro" id="IPR006680">
    <property type="entry name" value="Amidohydro-rel"/>
</dbReference>
<dbReference type="InterPro" id="IPR032466">
    <property type="entry name" value="Metal_Hydrolase"/>
</dbReference>
<organism evidence="2 3">
    <name type="scientific">Mycobacterium palustre</name>
    <dbReference type="NCBI Taxonomy" id="153971"/>
    <lineage>
        <taxon>Bacteria</taxon>
        <taxon>Bacillati</taxon>
        <taxon>Actinomycetota</taxon>
        <taxon>Actinomycetes</taxon>
        <taxon>Mycobacteriales</taxon>
        <taxon>Mycobacteriaceae</taxon>
        <taxon>Mycobacterium</taxon>
        <taxon>Mycobacterium simiae complex</taxon>
    </lineage>
</organism>
<dbReference type="GO" id="GO:0016787">
    <property type="term" value="F:hydrolase activity"/>
    <property type="evidence" value="ECO:0007669"/>
    <property type="project" value="InterPro"/>
</dbReference>
<comment type="caution">
    <text evidence="2">The sequence shown here is derived from an EMBL/GenBank/DDBJ whole genome shotgun (WGS) entry which is preliminary data.</text>
</comment>
<keyword evidence="3" id="KW-1185">Reference proteome</keyword>
<protein>
    <recommendedName>
        <fullName evidence="1">Amidohydrolase-related domain-containing protein</fullName>
    </recommendedName>
</protein>
<dbReference type="EMBL" id="LQPJ01000121">
    <property type="protein sequence ID" value="ORW20979.1"/>
    <property type="molecule type" value="Genomic_DNA"/>
</dbReference>
<reference evidence="2 3" key="1">
    <citation type="submission" date="2016-01" db="EMBL/GenBank/DDBJ databases">
        <title>The new phylogeny of the genus Mycobacterium.</title>
        <authorList>
            <person name="Tarcisio F."/>
            <person name="Conor M."/>
            <person name="Antonella G."/>
            <person name="Elisabetta G."/>
            <person name="Giulia F.S."/>
            <person name="Sara T."/>
            <person name="Anna F."/>
            <person name="Clotilde B."/>
            <person name="Roberto B."/>
            <person name="Veronica D.S."/>
            <person name="Fabio R."/>
            <person name="Monica P."/>
            <person name="Olivier J."/>
            <person name="Enrico T."/>
            <person name="Nicola S."/>
        </authorList>
    </citation>
    <scope>NUCLEOTIDE SEQUENCE [LARGE SCALE GENOMIC DNA]</scope>
    <source>
        <strain evidence="2 3">DSM 44572</strain>
    </source>
</reference>
<name>A0A1X1ZCA3_9MYCO</name>
<evidence type="ECO:0000313" key="3">
    <source>
        <dbReference type="Proteomes" id="UP000193529"/>
    </source>
</evidence>
<proteinExistence type="predicted"/>
<dbReference type="STRING" id="153971.AWC19_14590"/>
<evidence type="ECO:0000259" key="1">
    <source>
        <dbReference type="Pfam" id="PF04909"/>
    </source>
</evidence>
<sequence length="146" mass="15959">MTEISTAIPDFPMTRAPGCPFAPPPKVLSLNADSQLSRVRIWDGSTPWLIHGYDAIRALFADSRASVDDRLPGYPHWNEGMLMVDGLNLGQIDDIGIDKVMWSSDYPHNESTFGYSERSLAAVVDAVGPEDAVRVVGGNVKRFLGI</sequence>
<dbReference type="Pfam" id="PF04909">
    <property type="entry name" value="Amidohydro_2"/>
    <property type="match status" value="1"/>
</dbReference>
<dbReference type="OrthoDB" id="3664945at2"/>
<dbReference type="AlphaFoldDB" id="A0A1X1ZCA3"/>